<feature type="compositionally biased region" description="Polar residues" evidence="1">
    <location>
        <begin position="22"/>
        <end position="36"/>
    </location>
</feature>
<evidence type="ECO:0000313" key="2">
    <source>
        <dbReference type="EMBL" id="MBW0566960.1"/>
    </source>
</evidence>
<feature type="region of interest" description="Disordered" evidence="1">
    <location>
        <begin position="15"/>
        <end position="43"/>
    </location>
</feature>
<dbReference type="Gene3D" id="3.30.530.20">
    <property type="match status" value="1"/>
</dbReference>
<feature type="region of interest" description="Disordered" evidence="1">
    <location>
        <begin position="226"/>
        <end position="246"/>
    </location>
</feature>
<keyword evidence="3" id="KW-1185">Reference proteome</keyword>
<proteinExistence type="predicted"/>
<name>A0A9Q3PMX3_9BASI</name>
<dbReference type="OrthoDB" id="196858at2759"/>
<dbReference type="SUPFAM" id="SSF55961">
    <property type="entry name" value="Bet v1-like"/>
    <property type="match status" value="1"/>
</dbReference>
<sequence length="246" mass="27050">MPCFIKFQEANSSKSPYHHYQAKSSGNDNTQSNSQRGLSTSGSVLSNNSSEFLNNIDLVMNKIQGIQLDQKCSRVIKHCTGVQVGSSKLWDEWYEDGNLVENLNYQVSLTYMCMKAGIGTCNQDLSLVKKVEVAENCSFNFCASSIDTPRVPTVPGRIRAHIQLHAWVLEPIFLSHSSLPPNSNSASTKHGSKIQIDGLNQAESQPGQGGTNNGLQRNYMSIQQLDFSPQTNHARLPSSTNNNPST</sequence>
<gene>
    <name evidence="2" type="ORF">O181_106675</name>
</gene>
<dbReference type="InterPro" id="IPR023393">
    <property type="entry name" value="START-like_dom_sf"/>
</dbReference>
<accession>A0A9Q3PMX3</accession>
<dbReference type="AlphaFoldDB" id="A0A9Q3PMX3"/>
<protein>
    <submittedName>
        <fullName evidence="2">Uncharacterized protein</fullName>
    </submittedName>
</protein>
<organism evidence="2 3">
    <name type="scientific">Austropuccinia psidii MF-1</name>
    <dbReference type="NCBI Taxonomy" id="1389203"/>
    <lineage>
        <taxon>Eukaryota</taxon>
        <taxon>Fungi</taxon>
        <taxon>Dikarya</taxon>
        <taxon>Basidiomycota</taxon>
        <taxon>Pucciniomycotina</taxon>
        <taxon>Pucciniomycetes</taxon>
        <taxon>Pucciniales</taxon>
        <taxon>Sphaerophragmiaceae</taxon>
        <taxon>Austropuccinia</taxon>
    </lineage>
</organism>
<reference evidence="2" key="1">
    <citation type="submission" date="2021-03" db="EMBL/GenBank/DDBJ databases">
        <title>Draft genome sequence of rust myrtle Austropuccinia psidii MF-1, a brazilian biotype.</title>
        <authorList>
            <person name="Quecine M.C."/>
            <person name="Pachon D.M.R."/>
            <person name="Bonatelli M.L."/>
            <person name="Correr F.H."/>
            <person name="Franceschini L.M."/>
            <person name="Leite T.F."/>
            <person name="Margarido G.R.A."/>
            <person name="Almeida C.A."/>
            <person name="Ferrarezi J.A."/>
            <person name="Labate C.A."/>
        </authorList>
    </citation>
    <scope>NUCLEOTIDE SEQUENCE</scope>
    <source>
        <strain evidence="2">MF-1</strain>
    </source>
</reference>
<dbReference type="Proteomes" id="UP000765509">
    <property type="component" value="Unassembled WGS sequence"/>
</dbReference>
<dbReference type="EMBL" id="AVOT02079985">
    <property type="protein sequence ID" value="MBW0566960.1"/>
    <property type="molecule type" value="Genomic_DNA"/>
</dbReference>
<evidence type="ECO:0000313" key="3">
    <source>
        <dbReference type="Proteomes" id="UP000765509"/>
    </source>
</evidence>
<evidence type="ECO:0000256" key="1">
    <source>
        <dbReference type="SAM" id="MobiDB-lite"/>
    </source>
</evidence>
<comment type="caution">
    <text evidence="2">The sequence shown here is derived from an EMBL/GenBank/DDBJ whole genome shotgun (WGS) entry which is preliminary data.</text>
</comment>